<evidence type="ECO:0000256" key="1">
    <source>
        <dbReference type="SAM" id="MobiDB-lite"/>
    </source>
</evidence>
<evidence type="ECO:0000259" key="2">
    <source>
        <dbReference type="Pfam" id="PF25597"/>
    </source>
</evidence>
<reference evidence="3" key="2">
    <citation type="submission" date="2022-01" db="EMBL/GenBank/DDBJ databases">
        <authorList>
            <person name="Yamashiro T."/>
            <person name="Shiraishi A."/>
            <person name="Satake H."/>
            <person name="Nakayama K."/>
        </authorList>
    </citation>
    <scope>NUCLEOTIDE SEQUENCE</scope>
</reference>
<reference evidence="3" key="1">
    <citation type="journal article" date="2022" name="Int. J. Mol. Sci.">
        <title>Draft Genome of Tanacetum Coccineum: Genomic Comparison of Closely Related Tanacetum-Family Plants.</title>
        <authorList>
            <person name="Yamashiro T."/>
            <person name="Shiraishi A."/>
            <person name="Nakayama K."/>
            <person name="Satake H."/>
        </authorList>
    </citation>
    <scope>NUCLEOTIDE SEQUENCE</scope>
</reference>
<dbReference type="InterPro" id="IPR057670">
    <property type="entry name" value="SH3_retrovirus"/>
</dbReference>
<dbReference type="Proteomes" id="UP001151760">
    <property type="component" value="Unassembled WGS sequence"/>
</dbReference>
<comment type="caution">
    <text evidence="3">The sequence shown here is derived from an EMBL/GenBank/DDBJ whole genome shotgun (WGS) entry which is preliminary data.</text>
</comment>
<name>A0ABQ5CA61_9ASTR</name>
<evidence type="ECO:0000313" key="4">
    <source>
        <dbReference type="Proteomes" id="UP001151760"/>
    </source>
</evidence>
<feature type="region of interest" description="Disordered" evidence="1">
    <location>
        <begin position="401"/>
        <end position="420"/>
    </location>
</feature>
<protein>
    <submittedName>
        <fullName evidence="3">Retrovirus-related pol polyprotein from transposon TNT 1-94</fullName>
    </submittedName>
</protein>
<evidence type="ECO:0000313" key="3">
    <source>
        <dbReference type="EMBL" id="GJT21894.1"/>
    </source>
</evidence>
<gene>
    <name evidence="3" type="ORF">Tco_0891831</name>
</gene>
<keyword evidence="4" id="KW-1185">Reference proteome</keyword>
<feature type="region of interest" description="Disordered" evidence="1">
    <location>
        <begin position="90"/>
        <end position="132"/>
    </location>
</feature>
<dbReference type="EMBL" id="BQNB010013925">
    <property type="protein sequence ID" value="GJT21894.1"/>
    <property type="molecule type" value="Genomic_DNA"/>
</dbReference>
<accession>A0ABQ5CA61</accession>
<dbReference type="Pfam" id="PF25597">
    <property type="entry name" value="SH3_retrovirus"/>
    <property type="match status" value="1"/>
</dbReference>
<organism evidence="3 4">
    <name type="scientific">Tanacetum coccineum</name>
    <dbReference type="NCBI Taxonomy" id="301880"/>
    <lineage>
        <taxon>Eukaryota</taxon>
        <taxon>Viridiplantae</taxon>
        <taxon>Streptophyta</taxon>
        <taxon>Embryophyta</taxon>
        <taxon>Tracheophyta</taxon>
        <taxon>Spermatophyta</taxon>
        <taxon>Magnoliopsida</taxon>
        <taxon>eudicotyledons</taxon>
        <taxon>Gunneridae</taxon>
        <taxon>Pentapetalae</taxon>
        <taxon>asterids</taxon>
        <taxon>campanulids</taxon>
        <taxon>Asterales</taxon>
        <taxon>Asteraceae</taxon>
        <taxon>Asteroideae</taxon>
        <taxon>Anthemideae</taxon>
        <taxon>Anthemidinae</taxon>
        <taxon>Tanacetum</taxon>
    </lineage>
</organism>
<proteinExistence type="predicted"/>
<feature type="domain" description="Retroviral polymerase SH3-like" evidence="2">
    <location>
        <begin position="230"/>
        <end position="284"/>
    </location>
</feature>
<sequence length="462" mass="52119">MKEKAYNKDRDQDHKSLTTKSISFDLMKECHNELTSEEIVSLKIMSRTMKLEQENDHLFELFLSQDIVHICVNSLASRNDCREMQQGIKSLASASRSQPSGNTKKNKISQTTSSNPKNKVKDHPRSVKSSSNKKNRVIEPICDVNVKHTKLNVNSEVVQIVLWYLDSGCSKNMTGNHSQLTNFVYEFLDTARFKNDLIAKIIGYGDYQMGKVMISQKPDLSYLHVFGALFYPTNDSEDLGKLKPKADIGIFVGYAPAKKAFRIYNKRTRLITETIHVDFDELTTMFSEQFSSGPEPQLLTPGTIIPTVIALVPADSTGSPYSTSVDQDAPSPSTSQTPHELQSLVVSPGVVEDFHDIEVAYLDYDPFFSVSIPEPNSKESSSRDVIPTNLHSVIQPPKNLSKWTKDHPLDNVTGNPSRPISRRHQLQNKALFYYSDAFLSFTKPKNYKEALKEACWIKVVQE</sequence>
<feature type="compositionally biased region" description="Polar residues" evidence="1">
    <location>
        <begin position="92"/>
        <end position="117"/>
    </location>
</feature>
<feature type="region of interest" description="Disordered" evidence="1">
    <location>
        <begin position="319"/>
        <end position="340"/>
    </location>
</feature>